<dbReference type="RefSeq" id="WP_073288133.1">
    <property type="nucleotide sequence ID" value="NZ_FRAS01000025.1"/>
</dbReference>
<organism evidence="4 5">
    <name type="scientific">Hymenobacter psychrotolerans DSM 18569</name>
    <dbReference type="NCBI Taxonomy" id="1121959"/>
    <lineage>
        <taxon>Bacteria</taxon>
        <taxon>Pseudomonadati</taxon>
        <taxon>Bacteroidota</taxon>
        <taxon>Cytophagia</taxon>
        <taxon>Cytophagales</taxon>
        <taxon>Hymenobacteraceae</taxon>
        <taxon>Hymenobacter</taxon>
    </lineage>
</organism>
<feature type="region of interest" description="Disordered" evidence="1">
    <location>
        <begin position="94"/>
        <end position="122"/>
    </location>
</feature>
<protein>
    <recommendedName>
        <fullName evidence="3">Conjugative transposon TraM C-terminal domain-containing protein</fullName>
    </recommendedName>
</protein>
<dbReference type="EMBL" id="FRAS01000025">
    <property type="protein sequence ID" value="SHL91220.1"/>
    <property type="molecule type" value="Genomic_DNA"/>
</dbReference>
<keyword evidence="2" id="KW-0812">Transmembrane</keyword>
<gene>
    <name evidence="4" type="ORF">SAMN02746009_03612</name>
</gene>
<evidence type="ECO:0000313" key="4">
    <source>
        <dbReference type="EMBL" id="SHL91220.1"/>
    </source>
</evidence>
<dbReference type="InterPro" id="IPR055407">
    <property type="entry name" value="TraM_C"/>
</dbReference>
<evidence type="ECO:0000313" key="5">
    <source>
        <dbReference type="Proteomes" id="UP000183947"/>
    </source>
</evidence>
<feature type="transmembrane region" description="Helical" evidence="2">
    <location>
        <begin position="47"/>
        <end position="66"/>
    </location>
</feature>
<evidence type="ECO:0000256" key="2">
    <source>
        <dbReference type="SAM" id="Phobius"/>
    </source>
</evidence>
<keyword evidence="2" id="KW-1133">Transmembrane helix</keyword>
<feature type="region of interest" description="Disordered" evidence="1">
    <location>
        <begin position="196"/>
        <end position="249"/>
    </location>
</feature>
<sequence length="472" mass="50130">MEPANPHTHPPAMGSAAHDDAEHFGPQRPAPAGQSKATPLETLRNNWLLLTGLLVLLVGMGLFLWLRSATQAAQQKKEVVAAASENIEPEIKAAPTAAAEPVSPSAQIEQQRRLEQETQSTPTRLNTDEVAEAFVADTMGQAQRRKQRAAALTAAARRRQEEARLAVADVDTIEATVQDPATGSYHAQTLVVPRRRPGQVAGSVARRTSSGAARRARAAPELATDTDGTPFETDPDVLAMLSTSPPETRAAYERMTGKRYRDPRAVAQSLASRASAPGMDGFNTVKVAGSARMMAQSSQAELVPDVFFKCVINGEQKVRTGSVVLLRLQEDAVVSGVTFPKNTVFAAVATVGTNNVMLEVNRLGPNRVAASIYDYNYMPGIMIDPVKRVAKDASLAGQDLQQQSMQEVSTAIDRSASAANSVVGVGGRVAMGVLSRPKARTKLRDVLLPDGYPILITTAAAGQMGPATASGR</sequence>
<name>A0A1M7EHX0_9BACT</name>
<dbReference type="AlphaFoldDB" id="A0A1M7EHX0"/>
<accession>A0A1M7EHX0</accession>
<evidence type="ECO:0000256" key="1">
    <source>
        <dbReference type="SAM" id="MobiDB-lite"/>
    </source>
</evidence>
<proteinExistence type="predicted"/>
<reference evidence="5" key="1">
    <citation type="submission" date="2016-11" db="EMBL/GenBank/DDBJ databases">
        <authorList>
            <person name="Varghese N."/>
            <person name="Submissions S."/>
        </authorList>
    </citation>
    <scope>NUCLEOTIDE SEQUENCE [LARGE SCALE GENOMIC DNA]</scope>
    <source>
        <strain evidence="5">DSM 18569</strain>
    </source>
</reference>
<keyword evidence="5" id="KW-1185">Reference proteome</keyword>
<feature type="region of interest" description="Disordered" evidence="1">
    <location>
        <begin position="1"/>
        <end position="36"/>
    </location>
</feature>
<dbReference type="STRING" id="1121959.SAMN02746009_03612"/>
<dbReference type="Pfam" id="PF12508">
    <property type="entry name" value="Transposon_TraM"/>
    <property type="match status" value="1"/>
</dbReference>
<feature type="domain" description="Conjugative transposon TraM C-terminal" evidence="3">
    <location>
        <begin position="309"/>
        <end position="456"/>
    </location>
</feature>
<keyword evidence="2" id="KW-0472">Membrane</keyword>
<feature type="compositionally biased region" description="Low complexity" evidence="1">
    <location>
        <begin position="201"/>
        <end position="213"/>
    </location>
</feature>
<dbReference type="OrthoDB" id="866603at2"/>
<evidence type="ECO:0000259" key="3">
    <source>
        <dbReference type="Pfam" id="PF12508"/>
    </source>
</evidence>
<dbReference type="Proteomes" id="UP000183947">
    <property type="component" value="Unassembled WGS sequence"/>
</dbReference>